<dbReference type="Proteomes" id="UP000265520">
    <property type="component" value="Unassembled WGS sequence"/>
</dbReference>
<evidence type="ECO:0000313" key="2">
    <source>
        <dbReference type="Proteomes" id="UP000265520"/>
    </source>
</evidence>
<accession>A0A392RTY2</accession>
<dbReference type="EMBL" id="LXQA010275806">
    <property type="protein sequence ID" value="MCI40098.1"/>
    <property type="molecule type" value="Genomic_DNA"/>
</dbReference>
<dbReference type="AlphaFoldDB" id="A0A392RTY2"/>
<sequence>GEEKMSSFVGGGWRREDEFGLSVVGGEEKMSSFVGGGWRRDDEFVRRWWVEKRR</sequence>
<comment type="caution">
    <text evidence="1">The sequence shown here is derived from an EMBL/GenBank/DDBJ whole genome shotgun (WGS) entry which is preliminary data.</text>
</comment>
<evidence type="ECO:0000313" key="1">
    <source>
        <dbReference type="EMBL" id="MCI40098.1"/>
    </source>
</evidence>
<organism evidence="1 2">
    <name type="scientific">Trifolium medium</name>
    <dbReference type="NCBI Taxonomy" id="97028"/>
    <lineage>
        <taxon>Eukaryota</taxon>
        <taxon>Viridiplantae</taxon>
        <taxon>Streptophyta</taxon>
        <taxon>Embryophyta</taxon>
        <taxon>Tracheophyta</taxon>
        <taxon>Spermatophyta</taxon>
        <taxon>Magnoliopsida</taxon>
        <taxon>eudicotyledons</taxon>
        <taxon>Gunneridae</taxon>
        <taxon>Pentapetalae</taxon>
        <taxon>rosids</taxon>
        <taxon>fabids</taxon>
        <taxon>Fabales</taxon>
        <taxon>Fabaceae</taxon>
        <taxon>Papilionoideae</taxon>
        <taxon>50 kb inversion clade</taxon>
        <taxon>NPAAA clade</taxon>
        <taxon>Hologalegina</taxon>
        <taxon>IRL clade</taxon>
        <taxon>Trifolieae</taxon>
        <taxon>Trifolium</taxon>
    </lineage>
</organism>
<feature type="non-terminal residue" evidence="1">
    <location>
        <position position="1"/>
    </location>
</feature>
<keyword evidence="2" id="KW-1185">Reference proteome</keyword>
<reference evidence="1 2" key="1">
    <citation type="journal article" date="2018" name="Front. Plant Sci.">
        <title>Red Clover (Trifolium pratense) and Zigzag Clover (T. medium) - A Picture of Genomic Similarities and Differences.</title>
        <authorList>
            <person name="Dluhosova J."/>
            <person name="Istvanek J."/>
            <person name="Nedelnik J."/>
            <person name="Repkova J."/>
        </authorList>
    </citation>
    <scope>NUCLEOTIDE SEQUENCE [LARGE SCALE GENOMIC DNA]</scope>
    <source>
        <strain evidence="2">cv. 10/8</strain>
        <tissue evidence="1">Leaf</tissue>
    </source>
</reference>
<protein>
    <submittedName>
        <fullName evidence="1">Uncharacterized protein</fullName>
    </submittedName>
</protein>
<name>A0A392RTY2_9FABA</name>
<proteinExistence type="predicted"/>